<feature type="transmembrane region" description="Helical" evidence="6">
    <location>
        <begin position="24"/>
        <end position="44"/>
    </location>
</feature>
<evidence type="ECO:0000256" key="6">
    <source>
        <dbReference type="SAM" id="Phobius"/>
    </source>
</evidence>
<dbReference type="GO" id="GO:0005886">
    <property type="term" value="C:plasma membrane"/>
    <property type="evidence" value="ECO:0007669"/>
    <property type="project" value="TreeGrafter"/>
</dbReference>
<comment type="caution">
    <text evidence="7">The sequence shown here is derived from an EMBL/GenBank/DDBJ whole genome shotgun (WGS) entry which is preliminary data.</text>
</comment>
<dbReference type="OrthoDB" id="9789527at2"/>
<dbReference type="InterPro" id="IPR044644">
    <property type="entry name" value="DinF-like"/>
</dbReference>
<keyword evidence="4 6" id="KW-1133">Transmembrane helix</keyword>
<dbReference type="EMBL" id="PIPI01000002">
    <property type="protein sequence ID" value="RUO20597.1"/>
    <property type="molecule type" value="Genomic_DNA"/>
</dbReference>
<proteinExistence type="inferred from homology"/>
<organism evidence="7 8">
    <name type="scientific">Aliidiomarina haloalkalitolerans</name>
    <dbReference type="NCBI Taxonomy" id="859059"/>
    <lineage>
        <taxon>Bacteria</taxon>
        <taxon>Pseudomonadati</taxon>
        <taxon>Pseudomonadota</taxon>
        <taxon>Gammaproteobacteria</taxon>
        <taxon>Alteromonadales</taxon>
        <taxon>Idiomarinaceae</taxon>
        <taxon>Aliidiomarina</taxon>
    </lineage>
</organism>
<feature type="transmembrane region" description="Helical" evidence="6">
    <location>
        <begin position="201"/>
        <end position="222"/>
    </location>
</feature>
<feature type="transmembrane region" description="Helical" evidence="6">
    <location>
        <begin position="277"/>
        <end position="299"/>
    </location>
</feature>
<evidence type="ECO:0000256" key="1">
    <source>
        <dbReference type="ARBA" id="ARBA00004141"/>
    </source>
</evidence>
<dbReference type="Proteomes" id="UP000288212">
    <property type="component" value="Unassembled WGS sequence"/>
</dbReference>
<comment type="similarity">
    <text evidence="2">Belongs to the multi antimicrobial extrusion (MATE) (TC 2.A.66.1) family.</text>
</comment>
<evidence type="ECO:0000313" key="7">
    <source>
        <dbReference type="EMBL" id="RUO20597.1"/>
    </source>
</evidence>
<comment type="subcellular location">
    <subcellularLocation>
        <location evidence="1">Membrane</location>
        <topology evidence="1">Multi-pass membrane protein</topology>
    </subcellularLocation>
</comment>
<accession>A0A432VVH9</accession>
<feature type="transmembrane region" description="Helical" evidence="6">
    <location>
        <begin position="174"/>
        <end position="195"/>
    </location>
</feature>
<dbReference type="AlphaFoldDB" id="A0A432VVH9"/>
<dbReference type="CDD" id="cd13136">
    <property type="entry name" value="MATE_DinF_like"/>
    <property type="match status" value="1"/>
</dbReference>
<keyword evidence="5 6" id="KW-0472">Membrane</keyword>
<dbReference type="PANTHER" id="PTHR42893:SF46">
    <property type="entry name" value="PROTEIN DETOXIFICATION 44, CHLOROPLASTIC"/>
    <property type="match status" value="1"/>
</dbReference>
<dbReference type="Pfam" id="PF01554">
    <property type="entry name" value="MatE"/>
    <property type="match status" value="2"/>
</dbReference>
<reference evidence="7 8" key="1">
    <citation type="journal article" date="2011" name="Front. Microbiol.">
        <title>Genomic signatures of strain selection and enhancement in Bacillus atrophaeus var. globigii, a historical biowarfare simulant.</title>
        <authorList>
            <person name="Gibbons H.S."/>
            <person name="Broomall S.M."/>
            <person name="McNew L.A."/>
            <person name="Daligault H."/>
            <person name="Chapman C."/>
            <person name="Bruce D."/>
            <person name="Karavis M."/>
            <person name="Krepps M."/>
            <person name="McGregor P.A."/>
            <person name="Hong C."/>
            <person name="Park K.H."/>
            <person name="Akmal A."/>
            <person name="Feldman A."/>
            <person name="Lin J.S."/>
            <person name="Chang W.E."/>
            <person name="Higgs B.W."/>
            <person name="Demirev P."/>
            <person name="Lindquist J."/>
            <person name="Liem A."/>
            <person name="Fochler E."/>
            <person name="Read T.D."/>
            <person name="Tapia R."/>
            <person name="Johnson S."/>
            <person name="Bishop-Lilly K.A."/>
            <person name="Detter C."/>
            <person name="Han C."/>
            <person name="Sozhamannan S."/>
            <person name="Rosenzweig C.N."/>
            <person name="Skowronski E.W."/>
        </authorList>
    </citation>
    <scope>NUCLEOTIDE SEQUENCE [LARGE SCALE GENOMIC DNA]</scope>
    <source>
        <strain evidence="7 8">AK5</strain>
    </source>
</reference>
<feature type="transmembrane region" description="Helical" evidence="6">
    <location>
        <begin position="363"/>
        <end position="385"/>
    </location>
</feature>
<dbReference type="GO" id="GO:0042910">
    <property type="term" value="F:xenobiotic transmembrane transporter activity"/>
    <property type="evidence" value="ECO:0007669"/>
    <property type="project" value="InterPro"/>
</dbReference>
<keyword evidence="8" id="KW-1185">Reference proteome</keyword>
<feature type="transmembrane region" description="Helical" evidence="6">
    <location>
        <begin position="397"/>
        <end position="415"/>
    </location>
</feature>
<name>A0A432VVH9_9GAMM</name>
<keyword evidence="3 6" id="KW-0812">Transmembrane</keyword>
<dbReference type="GO" id="GO:0015297">
    <property type="term" value="F:antiporter activity"/>
    <property type="evidence" value="ECO:0007669"/>
    <property type="project" value="InterPro"/>
</dbReference>
<feature type="transmembrane region" description="Helical" evidence="6">
    <location>
        <begin position="251"/>
        <end position="271"/>
    </location>
</feature>
<feature type="transmembrane region" description="Helical" evidence="6">
    <location>
        <begin position="147"/>
        <end position="167"/>
    </location>
</feature>
<protein>
    <submittedName>
        <fullName evidence="7">MATE family efflux transporter</fullName>
    </submittedName>
</protein>
<feature type="transmembrane region" description="Helical" evidence="6">
    <location>
        <begin position="320"/>
        <end position="343"/>
    </location>
</feature>
<evidence type="ECO:0000256" key="4">
    <source>
        <dbReference type="ARBA" id="ARBA00022989"/>
    </source>
</evidence>
<dbReference type="PANTHER" id="PTHR42893">
    <property type="entry name" value="PROTEIN DETOXIFICATION 44, CHLOROPLASTIC-RELATED"/>
    <property type="match status" value="1"/>
</dbReference>
<evidence type="ECO:0000256" key="2">
    <source>
        <dbReference type="ARBA" id="ARBA00010199"/>
    </source>
</evidence>
<dbReference type="NCBIfam" id="TIGR00797">
    <property type="entry name" value="matE"/>
    <property type="match status" value="1"/>
</dbReference>
<feature type="transmembrane region" description="Helical" evidence="6">
    <location>
        <begin position="421"/>
        <end position="439"/>
    </location>
</feature>
<evidence type="ECO:0000256" key="5">
    <source>
        <dbReference type="ARBA" id="ARBA00023136"/>
    </source>
</evidence>
<gene>
    <name evidence="7" type="ORF">CWE06_04610</name>
</gene>
<dbReference type="RefSeq" id="WP_126791659.1">
    <property type="nucleotide sequence ID" value="NZ_PIPI01000002.1"/>
</dbReference>
<feature type="transmembrane region" description="Helical" evidence="6">
    <location>
        <begin position="56"/>
        <end position="80"/>
    </location>
</feature>
<feature type="transmembrane region" description="Helical" evidence="6">
    <location>
        <begin position="101"/>
        <end position="127"/>
    </location>
</feature>
<dbReference type="InterPro" id="IPR002528">
    <property type="entry name" value="MATE_fam"/>
</dbReference>
<evidence type="ECO:0000256" key="3">
    <source>
        <dbReference type="ARBA" id="ARBA00022692"/>
    </source>
</evidence>
<sequence length="459" mass="50940">MSKPCSEHSLNNHAPLTWHEHRKVFLIALPMMVSNIAAPLLGLVDTAIIGHLPEAIYLSAVATGAMVISFLYLLAIFLRMSTTGLMAQAFGAKSLVNQRTVLLQAASLAAVLGVLMIMLQPVVVWVMQTLVAMEGEFQRLATAYVQIRIFGAPTALLNLVVLGVLLGRQQAGKAMFLVIFTNVVNVIGTVILVLILDYHVYGAAISTLIAEWATCFLGLYWLQSAFKLRWSMFQRLRPQQFVPLFKMNRDIFVRSLLLHACIATMTIGGSYLGADIIAANAVLMQFLILISLGLDGIAYAVEALVGEAKGARKPQQVQRWLRACLFWSGLFAVLYSLVFWLFGEQIIGLITNIESLRETAQTYLPWLIVLPLVAHWSYFYDGVFIGLTASRAMRNTMAFAALAVFFPLTISTYWLGNHGLWLALSAFLLARGVAQWWWLKKSPVYVDGAEDDNCKMSRE</sequence>
<evidence type="ECO:0000313" key="8">
    <source>
        <dbReference type="Proteomes" id="UP000288212"/>
    </source>
</evidence>